<keyword evidence="2" id="KW-0808">Transferase</keyword>
<sequence length="222" mass="24951">MDRHVAQQSPVAAATAIYSASMLKVYDAFVLGVVSPAVWRCPRRAMADQYDRHVSERHLDIGPGTGYFLDRCRFPSPRPQLALLDLNPTVLERARLRVERYRPTVHRHNILQPYDLGGLRFSSASLNFVLHCLPGGMSGKSALFDHLLPHLDPGARVFGSTVLAHGVGHTRVSRAQLDLLNRKRVFHNRDDSLEQLEAELERRFARHEVSVRGSVALFEATV</sequence>
<dbReference type="CDD" id="cd02440">
    <property type="entry name" value="AdoMet_MTases"/>
    <property type="match status" value="1"/>
</dbReference>
<organism evidence="2 3">
    <name type="scientific">Streptomyces xantholiticus</name>
    <dbReference type="NCBI Taxonomy" id="68285"/>
    <lineage>
        <taxon>Bacteria</taxon>
        <taxon>Bacillati</taxon>
        <taxon>Actinomycetota</taxon>
        <taxon>Actinomycetes</taxon>
        <taxon>Kitasatosporales</taxon>
        <taxon>Streptomycetaceae</taxon>
        <taxon>Streptomyces</taxon>
    </lineage>
</organism>
<dbReference type="RefSeq" id="WP_351977162.1">
    <property type="nucleotide sequence ID" value="NZ_JBEPBX010000017.1"/>
</dbReference>
<keyword evidence="3" id="KW-1185">Reference proteome</keyword>
<dbReference type="InterPro" id="IPR016584">
    <property type="entry name" value="MeTrfase_VrtF"/>
</dbReference>
<dbReference type="GO" id="GO:0008168">
    <property type="term" value="F:methyltransferase activity"/>
    <property type="evidence" value="ECO:0007669"/>
    <property type="project" value="UniProtKB-KW"/>
</dbReference>
<protein>
    <submittedName>
        <fullName evidence="2">Class I SAM-dependent methyltransferase</fullName>
        <ecNumber evidence="2">2.1.-.-</ecNumber>
    </submittedName>
</protein>
<dbReference type="PIRSF" id="PIRSF011491">
    <property type="entry name" value="Mtase_YbcY_prd"/>
    <property type="match status" value="1"/>
</dbReference>
<comment type="caution">
    <text evidence="2">The sequence shown here is derived from an EMBL/GenBank/DDBJ whole genome shotgun (WGS) entry which is preliminary data.</text>
</comment>
<evidence type="ECO:0000259" key="1">
    <source>
        <dbReference type="Pfam" id="PF08242"/>
    </source>
</evidence>
<dbReference type="GO" id="GO:0032259">
    <property type="term" value="P:methylation"/>
    <property type="evidence" value="ECO:0007669"/>
    <property type="project" value="UniProtKB-KW"/>
</dbReference>
<dbReference type="InterPro" id="IPR013217">
    <property type="entry name" value="Methyltransf_12"/>
</dbReference>
<feature type="domain" description="Methyltransferase type 12" evidence="1">
    <location>
        <begin position="59"/>
        <end position="156"/>
    </location>
</feature>
<dbReference type="InterPro" id="IPR029063">
    <property type="entry name" value="SAM-dependent_MTases_sf"/>
</dbReference>
<proteinExistence type="predicted"/>
<dbReference type="EC" id="2.1.-.-" evidence="2"/>
<name>A0ABV1UXW1_9ACTN</name>
<dbReference type="EMBL" id="JBEPBX010000017">
    <property type="protein sequence ID" value="MER6615633.1"/>
    <property type="molecule type" value="Genomic_DNA"/>
</dbReference>
<reference evidence="2 3" key="1">
    <citation type="submission" date="2024-06" db="EMBL/GenBank/DDBJ databases">
        <title>The Natural Products Discovery Center: Release of the First 8490 Sequenced Strains for Exploring Actinobacteria Biosynthetic Diversity.</title>
        <authorList>
            <person name="Kalkreuter E."/>
            <person name="Kautsar S.A."/>
            <person name="Yang D."/>
            <person name="Bader C.D."/>
            <person name="Teijaro C.N."/>
            <person name="Fluegel L."/>
            <person name="Davis C.M."/>
            <person name="Simpson J.R."/>
            <person name="Lauterbach L."/>
            <person name="Steele A.D."/>
            <person name="Gui C."/>
            <person name="Meng S."/>
            <person name="Li G."/>
            <person name="Viehrig K."/>
            <person name="Ye F."/>
            <person name="Su P."/>
            <person name="Kiefer A.F."/>
            <person name="Nichols A."/>
            <person name="Cepeda A.J."/>
            <person name="Yan W."/>
            <person name="Fan B."/>
            <person name="Jiang Y."/>
            <person name="Adhikari A."/>
            <person name="Zheng C.-J."/>
            <person name="Schuster L."/>
            <person name="Cowan T.M."/>
            <person name="Smanski M.J."/>
            <person name="Chevrette M.G."/>
            <person name="De Carvalho L.P.S."/>
            <person name="Shen B."/>
        </authorList>
    </citation>
    <scope>NUCLEOTIDE SEQUENCE [LARGE SCALE GENOMIC DNA]</scope>
    <source>
        <strain evidence="2 3">NPDC000837</strain>
    </source>
</reference>
<dbReference type="Pfam" id="PF08242">
    <property type="entry name" value="Methyltransf_12"/>
    <property type="match status" value="1"/>
</dbReference>
<evidence type="ECO:0000313" key="3">
    <source>
        <dbReference type="Proteomes" id="UP001445472"/>
    </source>
</evidence>
<evidence type="ECO:0000313" key="2">
    <source>
        <dbReference type="EMBL" id="MER6615633.1"/>
    </source>
</evidence>
<dbReference type="SUPFAM" id="SSF53335">
    <property type="entry name" value="S-adenosyl-L-methionine-dependent methyltransferases"/>
    <property type="match status" value="1"/>
</dbReference>
<keyword evidence="2" id="KW-0489">Methyltransferase</keyword>
<dbReference type="Gene3D" id="3.40.50.150">
    <property type="entry name" value="Vaccinia Virus protein VP39"/>
    <property type="match status" value="1"/>
</dbReference>
<dbReference type="Proteomes" id="UP001445472">
    <property type="component" value="Unassembled WGS sequence"/>
</dbReference>
<accession>A0ABV1UXW1</accession>
<gene>
    <name evidence="2" type="ORF">ABT276_20170</name>
</gene>